<dbReference type="Proteomes" id="UP000239833">
    <property type="component" value="Chromosome"/>
</dbReference>
<reference evidence="2" key="1">
    <citation type="submission" date="2017-02" db="EMBL/GenBank/DDBJ databases">
        <title>Delineation of Paenibacillus larvae strains originating from foulbrood outbreaks.</title>
        <authorList>
            <person name="Beims H."/>
            <person name="Bunk B."/>
            <person name="Sproeer C."/>
            <person name="Mohr K.I."/>
            <person name="Pradella S."/>
            <person name="Guenther G."/>
            <person name="Rohde M."/>
            <person name="von der Ohe W."/>
            <person name="Steinert M."/>
        </authorList>
    </citation>
    <scope>NUCLEOTIDE SEQUENCE [LARGE SCALE GENOMIC DNA]</scope>
    <source>
        <strain evidence="2">Eric_III</strain>
    </source>
</reference>
<accession>A0A2L1U443</accession>
<evidence type="ECO:0000313" key="2">
    <source>
        <dbReference type="Proteomes" id="UP000239833"/>
    </source>
</evidence>
<organism evidence="1 2">
    <name type="scientific">Paenibacillus larvae subsp. larvae</name>
    <dbReference type="NCBI Taxonomy" id="147375"/>
    <lineage>
        <taxon>Bacteria</taxon>
        <taxon>Bacillati</taxon>
        <taxon>Bacillota</taxon>
        <taxon>Bacilli</taxon>
        <taxon>Bacillales</taxon>
        <taxon>Paenibacillaceae</taxon>
        <taxon>Paenibacillus</taxon>
    </lineage>
</organism>
<dbReference type="EMBL" id="CP019655">
    <property type="protein sequence ID" value="AVF27713.1"/>
    <property type="molecule type" value="Genomic_DNA"/>
</dbReference>
<evidence type="ECO:0000313" key="1">
    <source>
        <dbReference type="EMBL" id="AVF27713.1"/>
    </source>
</evidence>
<dbReference type="STRING" id="147375.BXP28_10500"/>
<sequence length="59" mass="6898">MVNGHVIELAISEPNYVKQALESLEHTDTSRWIIADEVAINYDHVMFIQFLKSEHEQEK</sequence>
<dbReference type="AlphaFoldDB" id="A0A2L1U443"/>
<name>A0A2L1U443_9BACL</name>
<proteinExistence type="predicted"/>
<protein>
    <submittedName>
        <fullName evidence="1">Uncharacterized protein</fullName>
    </submittedName>
</protein>
<gene>
    <name evidence="1" type="ORF">ERICIII_03603</name>
</gene>